<keyword evidence="3" id="KW-1185">Reference proteome</keyword>
<dbReference type="OrthoDB" id="9852666at2"/>
<organism evidence="2 3">
    <name type="scientific">Flavisolibacter ginsenosidimutans</name>
    <dbReference type="NCBI Taxonomy" id="661481"/>
    <lineage>
        <taxon>Bacteria</taxon>
        <taxon>Pseudomonadati</taxon>
        <taxon>Bacteroidota</taxon>
        <taxon>Chitinophagia</taxon>
        <taxon>Chitinophagales</taxon>
        <taxon>Chitinophagaceae</taxon>
        <taxon>Flavisolibacter</taxon>
    </lineage>
</organism>
<feature type="signal peptide" evidence="1">
    <location>
        <begin position="1"/>
        <end position="18"/>
    </location>
</feature>
<dbReference type="Proteomes" id="UP000321204">
    <property type="component" value="Chromosome"/>
</dbReference>
<sequence length="149" mass="17138">MKVLLCIFCVLSFCSGYAQNKIFYSSDDVMNTVEETHSIDKVRIPWGRLGKSILVKYADGCEASFGKKEIWGFEKDGRKLRLYEGEIFEIVDSGAIVLYKTFSPHPVYYFSEDFNANVVLLATGKLKKVLNDRKLVEAYKQFKIIREIL</sequence>
<gene>
    <name evidence="2" type="ORF">FSB75_12110</name>
</gene>
<dbReference type="EMBL" id="CP042433">
    <property type="protein sequence ID" value="QEC56605.1"/>
    <property type="molecule type" value="Genomic_DNA"/>
</dbReference>
<evidence type="ECO:0000313" key="2">
    <source>
        <dbReference type="EMBL" id="QEC56605.1"/>
    </source>
</evidence>
<name>A0A5B8UKQ9_9BACT</name>
<accession>A0A5B8UKQ9</accession>
<feature type="chain" id="PRO_5023069858" evidence="1">
    <location>
        <begin position="19"/>
        <end position="149"/>
    </location>
</feature>
<keyword evidence="1" id="KW-0732">Signal</keyword>
<reference evidence="2 3" key="1">
    <citation type="journal article" date="2015" name="Int. J. Syst. Evol. Microbiol.">
        <title>Flavisolibacter ginsenosidimutans sp. nov., with ginsenoside-converting activity isolated from soil used for cultivating ginseng.</title>
        <authorList>
            <person name="Zhao Y."/>
            <person name="Liu Q."/>
            <person name="Kang M.S."/>
            <person name="Jin F."/>
            <person name="Yu H."/>
            <person name="Im W.T."/>
        </authorList>
    </citation>
    <scope>NUCLEOTIDE SEQUENCE [LARGE SCALE GENOMIC DNA]</scope>
    <source>
        <strain evidence="2 3">Gsoil 636</strain>
    </source>
</reference>
<protein>
    <submittedName>
        <fullName evidence="2">Uncharacterized protein</fullName>
    </submittedName>
</protein>
<dbReference type="RefSeq" id="WP_146787672.1">
    <property type="nucleotide sequence ID" value="NZ_BAABIO010000005.1"/>
</dbReference>
<dbReference type="KEGG" id="fgg:FSB75_12110"/>
<proteinExistence type="predicted"/>
<dbReference type="AlphaFoldDB" id="A0A5B8UKQ9"/>
<evidence type="ECO:0000256" key="1">
    <source>
        <dbReference type="SAM" id="SignalP"/>
    </source>
</evidence>
<evidence type="ECO:0000313" key="3">
    <source>
        <dbReference type="Proteomes" id="UP000321204"/>
    </source>
</evidence>